<evidence type="ECO:0000313" key="2">
    <source>
        <dbReference type="Proteomes" id="UP000601435"/>
    </source>
</evidence>
<evidence type="ECO:0000313" key="1">
    <source>
        <dbReference type="EMBL" id="CAE7622839.1"/>
    </source>
</evidence>
<gene>
    <name evidence="1" type="ORF">SNEC2469_LOCUS17609</name>
</gene>
<dbReference type="Proteomes" id="UP000601435">
    <property type="component" value="Unassembled WGS sequence"/>
</dbReference>
<sequence>MVSNSRASGNVAESFIRGSTWAASLVILNTMHAERLGLRYAAQGAALAVYRQRRLWQEALQQFLQEGIFTLLTMKRMFSILADANQVGLLKKLLAFFRQNERTSRNAPRVAANAFAEAGLWQAHRFTPGQQLQEKVMGAKFRAARWREACFLVASQRLDDTFFSVALLSNAVGACSRILG</sequence>
<dbReference type="AlphaFoldDB" id="A0A812VH95"/>
<comment type="caution">
    <text evidence="1">The sequence shown here is derived from an EMBL/GenBank/DDBJ whole genome shotgun (WGS) entry which is preliminary data.</text>
</comment>
<accession>A0A812VH95</accession>
<dbReference type="EMBL" id="CAJNJA010029253">
    <property type="protein sequence ID" value="CAE7622839.1"/>
    <property type="molecule type" value="Genomic_DNA"/>
</dbReference>
<proteinExistence type="predicted"/>
<reference evidence="1" key="1">
    <citation type="submission" date="2021-02" db="EMBL/GenBank/DDBJ databases">
        <authorList>
            <person name="Dougan E. K."/>
            <person name="Rhodes N."/>
            <person name="Thang M."/>
            <person name="Chan C."/>
        </authorList>
    </citation>
    <scope>NUCLEOTIDE SEQUENCE</scope>
</reference>
<protein>
    <submittedName>
        <fullName evidence="1">Uncharacterized protein</fullName>
    </submittedName>
</protein>
<name>A0A812VH95_9DINO</name>
<organism evidence="1 2">
    <name type="scientific">Symbiodinium necroappetens</name>
    <dbReference type="NCBI Taxonomy" id="1628268"/>
    <lineage>
        <taxon>Eukaryota</taxon>
        <taxon>Sar</taxon>
        <taxon>Alveolata</taxon>
        <taxon>Dinophyceae</taxon>
        <taxon>Suessiales</taxon>
        <taxon>Symbiodiniaceae</taxon>
        <taxon>Symbiodinium</taxon>
    </lineage>
</organism>
<dbReference type="OrthoDB" id="418611at2759"/>
<keyword evidence="2" id="KW-1185">Reference proteome</keyword>